<evidence type="ECO:0000313" key="3">
    <source>
        <dbReference type="EMBL" id="NNF05326.1"/>
    </source>
</evidence>
<dbReference type="NCBIfam" id="TIGR04183">
    <property type="entry name" value="Por_Secre_tail"/>
    <property type="match status" value="1"/>
</dbReference>
<dbReference type="SUPFAM" id="SSF49899">
    <property type="entry name" value="Concanavalin A-like lectins/glucanases"/>
    <property type="match status" value="1"/>
</dbReference>
<dbReference type="InterPro" id="IPR035986">
    <property type="entry name" value="PKD_dom_sf"/>
</dbReference>
<dbReference type="InterPro" id="IPR011042">
    <property type="entry name" value="6-blade_b-propeller_TolB-like"/>
</dbReference>
<dbReference type="PANTHER" id="PTHR19328">
    <property type="entry name" value="HEDGEHOG-INTERACTING PROTEIN"/>
    <property type="match status" value="1"/>
</dbReference>
<dbReference type="SUPFAM" id="SSF49299">
    <property type="entry name" value="PKD domain"/>
    <property type="match status" value="3"/>
</dbReference>
<feature type="chain" id="PRO_5030738309" evidence="1">
    <location>
        <begin position="36"/>
        <end position="1129"/>
    </location>
</feature>
<dbReference type="Gene3D" id="2.60.40.4070">
    <property type="match status" value="1"/>
</dbReference>
<keyword evidence="1" id="KW-0732">Signal</keyword>
<feature type="domain" description="PKD" evidence="2">
    <location>
        <begin position="455"/>
        <end position="535"/>
    </location>
</feature>
<dbReference type="Gene3D" id="2.60.40.10">
    <property type="entry name" value="Immunoglobulins"/>
    <property type="match status" value="4"/>
</dbReference>
<dbReference type="AlphaFoldDB" id="A0A7Y2E524"/>
<evidence type="ECO:0000313" key="4">
    <source>
        <dbReference type="Proteomes" id="UP000547674"/>
    </source>
</evidence>
<feature type="domain" description="PKD" evidence="2">
    <location>
        <begin position="649"/>
        <end position="730"/>
    </location>
</feature>
<dbReference type="Pfam" id="PF13860">
    <property type="entry name" value="FlgD_ig"/>
    <property type="match status" value="1"/>
</dbReference>
<reference evidence="3 4" key="1">
    <citation type="submission" date="2020-03" db="EMBL/GenBank/DDBJ databases">
        <title>Metabolic flexibility allows generalist bacteria to become dominant in a frequently disturbed ecosystem.</title>
        <authorList>
            <person name="Chen Y.-J."/>
            <person name="Leung P.M."/>
            <person name="Bay S.K."/>
            <person name="Hugenholtz P."/>
            <person name="Kessler A.J."/>
            <person name="Shelley G."/>
            <person name="Waite D.W."/>
            <person name="Cook P.L."/>
            <person name="Greening C."/>
        </authorList>
    </citation>
    <scope>NUCLEOTIDE SEQUENCE [LARGE SCALE GENOMIC DNA]</scope>
    <source>
        <strain evidence="3">SS_bin_28</strain>
    </source>
</reference>
<dbReference type="CDD" id="cd00146">
    <property type="entry name" value="PKD"/>
    <property type="match status" value="2"/>
</dbReference>
<dbReference type="InterPro" id="IPR012938">
    <property type="entry name" value="Glc/Sorbosone_DH"/>
</dbReference>
<feature type="signal peptide" evidence="1">
    <location>
        <begin position="1"/>
        <end position="35"/>
    </location>
</feature>
<dbReference type="InterPro" id="IPR022409">
    <property type="entry name" value="PKD/Chitinase_dom"/>
</dbReference>
<dbReference type="SMART" id="SM00089">
    <property type="entry name" value="PKD"/>
    <property type="match status" value="3"/>
</dbReference>
<organism evidence="3 4">
    <name type="scientific">Eiseniibacteriota bacterium</name>
    <dbReference type="NCBI Taxonomy" id="2212470"/>
    <lineage>
        <taxon>Bacteria</taxon>
        <taxon>Candidatus Eiseniibacteriota</taxon>
    </lineage>
</organism>
<evidence type="ECO:0000256" key="1">
    <source>
        <dbReference type="SAM" id="SignalP"/>
    </source>
</evidence>
<dbReference type="PANTHER" id="PTHR19328:SF13">
    <property type="entry name" value="HIPL1 PROTEIN"/>
    <property type="match status" value="1"/>
</dbReference>
<dbReference type="PROSITE" id="PS50093">
    <property type="entry name" value="PKD"/>
    <property type="match status" value="2"/>
</dbReference>
<dbReference type="Pfam" id="PF13385">
    <property type="entry name" value="Laminin_G_3"/>
    <property type="match status" value="1"/>
</dbReference>
<dbReference type="Gene3D" id="2.120.10.30">
    <property type="entry name" value="TolB, C-terminal domain"/>
    <property type="match status" value="1"/>
</dbReference>
<dbReference type="Gene3D" id="2.60.120.200">
    <property type="match status" value="1"/>
</dbReference>
<accession>A0A7Y2E524</accession>
<dbReference type="EMBL" id="JABDJR010000035">
    <property type="protein sequence ID" value="NNF05326.1"/>
    <property type="molecule type" value="Genomic_DNA"/>
</dbReference>
<name>A0A7Y2E524_UNCEI</name>
<dbReference type="InterPro" id="IPR013783">
    <property type="entry name" value="Ig-like_fold"/>
</dbReference>
<evidence type="ECO:0000259" key="2">
    <source>
        <dbReference type="PROSITE" id="PS50093"/>
    </source>
</evidence>
<dbReference type="Proteomes" id="UP000547674">
    <property type="component" value="Unassembled WGS sequence"/>
</dbReference>
<dbReference type="Pfam" id="PF18911">
    <property type="entry name" value="PKD_4"/>
    <property type="match status" value="2"/>
</dbReference>
<dbReference type="InterPro" id="IPR013320">
    <property type="entry name" value="ConA-like_dom_sf"/>
</dbReference>
<dbReference type="Pfam" id="PF07995">
    <property type="entry name" value="GSDH"/>
    <property type="match status" value="1"/>
</dbReference>
<comment type="caution">
    <text evidence="3">The sequence shown here is derived from an EMBL/GenBank/DDBJ whole genome shotgun (WGS) entry which is preliminary data.</text>
</comment>
<gene>
    <name evidence="3" type="ORF">HKN21_01065</name>
</gene>
<proteinExistence type="predicted"/>
<protein>
    <submittedName>
        <fullName evidence="3">PKD domain-containing protein</fullName>
    </submittedName>
</protein>
<dbReference type="InterPro" id="IPR026444">
    <property type="entry name" value="Secre_tail"/>
</dbReference>
<dbReference type="InterPro" id="IPR025965">
    <property type="entry name" value="FlgD/Vpr_Ig-like"/>
</dbReference>
<dbReference type="SUPFAM" id="SSF50952">
    <property type="entry name" value="Soluble quinoprotein glucose dehydrogenase"/>
    <property type="match status" value="1"/>
</dbReference>
<sequence length="1129" mass="120799">MKQLPAPLRALPSRVFLLALVALCALQIGLSPSQAAPTVPSGFIDEPVVGGFFVPVAHAYLPDGRVLVAEKRGLVWLGDNGVKLPTPVIDLQDEVHDAGDKGLLGLAVDPAFATNGYIYLLYNVDPIFGQPDEPADQVTLGRLTRYTVAADTADTSSRFIILGNTAADAIANCYESHSVGALRFGQDGSLFISAGDGAHYEYADGGQDIGPTDPDCAATYGSAQDLGALRSQSLESLAGKILRIDAATGKGFGDNPFFDGDSTSFASKIFAMGLRNPFRIGVRPTATGPGKVYIGDVGWNRFEELNVAVGGENFGWPCYEGVQVEPGYMTAPETQPYCAALAPAQVTFPALWWDHANPGNLGFIGNAASGLTFYDGSQFPAAYQGRLFFSDYGQKWMKMADVDSADQLVQIYDFAENLDFPVDFRVDPITGHLTYVGLTIGQVRRMVYVPGNVPPVAKANATPQNGSAPLFVQFTSDGTYDPNGDSVTFLWDFGDSTANSTDPNPSHTYADPGTYVAWLYVTDDSSAVDSASVLIDAINLSPVAKILSPTDGYVFTPNETLFLQVQATDPEDGTAIDLFWDVTLIHNDHPHPSWFTATTDTVSFVAVDHGATGDRFSYRISVTATDSRGATDVDVVTVTPSTQGPNQAPIAAFSASPYQGIAPHLVNFDGSFSQDPDNDLLLFNWDFGDGFTDANEITSHAYSQAGFYTVELTVIDPAYKSNSHTAVIEVKPPGALAIWEFDENMGTVAGDSSGNGYHATLGGPDWVPGILGSGLDFNGVSDSLETGVSFLNDLDEFTIAAWIKPRSTGLLRGICGQNDVIEFGFLDSTIVMVWTDGVPNHTSNYPFPLDTWHHVAVTGDSTGTRIYFDGLNSSYVAIPNQGHGNSIYPVNIGGGGIFREFGDTFDGLIDRVYIYDHAFTQGEIDYIRTLQPTNAPPIANAGGDQQVEVFENVSLLGSASDDALPAPPGQVSVQWQIVDGPSGGSIFSPQQEFSLATFTTPGLYWIEFSANDGSLSDQDTLLVTVTDPTVGVFPEGLKPGIVSVLPNPVASQSAINFFLDQPTEKASVRVFDIAGRQVKTLHSGALPKGSHSVFWERTNTHQERVAAGVYFITLETPGQRYTKKIVALP</sequence>
<dbReference type="InterPro" id="IPR011041">
    <property type="entry name" value="Quinoprot_gluc/sorb_DH_b-prop"/>
</dbReference>
<dbReference type="InterPro" id="IPR000601">
    <property type="entry name" value="PKD_dom"/>
</dbReference>